<keyword evidence="2" id="KW-0460">Magnesium</keyword>
<proteinExistence type="inferred from homology"/>
<feature type="domain" description="Ribulose bisphosphate carboxylase large subunit C-terminal" evidence="6">
    <location>
        <begin position="130"/>
        <end position="416"/>
    </location>
</feature>
<sequence>MEYIDTGYKPGDNDLLTVFRVKPAEGKKFKDVAEALAGESSIGTWTDLSTMVPEVAERLKPHIYRIAEPYCWIAYPSELFESGSIPQILSSIAGNIYGMKAVARLRLVDFRLPSRMVAGFTGPRLGREGVRERMGIAGRPLIGTIVKPKVGLSSQQFAEVLYEAMAGGCDIVKDDENLTDQEFNRFEQRLELALTAAERAETETGERKGYMPNVTAPGDELMRRLELVKKAGSRYVMVDVVTTGFSGVQMLRNHSDGLAIHAHRAMYAAFTRVPDHGMSTLSFSKFCRFAGVDQLHVGTIVGKMEGDKEEILRMHEEMRGDVVEPGDRLLGQDWGSLRPVLSVASGGVHPFLIEDIVGHFGKDLAIMLGGGIHGHPEGTRAGARTARKVLDAALRGESVKELAEKDGDVGKAYELWGQKEW</sequence>
<dbReference type="GO" id="GO:0016491">
    <property type="term" value="F:oxidoreductase activity"/>
    <property type="evidence" value="ECO:0007669"/>
    <property type="project" value="UniProtKB-KW"/>
</dbReference>
<evidence type="ECO:0000259" key="7">
    <source>
        <dbReference type="Pfam" id="PF02788"/>
    </source>
</evidence>
<evidence type="ECO:0000256" key="1">
    <source>
        <dbReference type="ARBA" id="ARBA00022723"/>
    </source>
</evidence>
<comment type="similarity">
    <text evidence="5">Belongs to the RuBisCO large chain family.</text>
</comment>
<organism evidence="8 9">
    <name type="scientific">candidate division WOR-3 bacterium</name>
    <dbReference type="NCBI Taxonomy" id="2052148"/>
    <lineage>
        <taxon>Bacteria</taxon>
        <taxon>Bacteria division WOR-3</taxon>
    </lineage>
</organism>
<dbReference type="HAMAP" id="MF_01133">
    <property type="entry name" value="RuBisCO_L_type3"/>
    <property type="match status" value="1"/>
</dbReference>
<dbReference type="InterPro" id="IPR036376">
    <property type="entry name" value="RuBisCO_lsu_C_sf"/>
</dbReference>
<dbReference type="EMBL" id="WJKJ01000066">
    <property type="protein sequence ID" value="MBD3363999.1"/>
    <property type="molecule type" value="Genomic_DNA"/>
</dbReference>
<evidence type="ECO:0000313" key="9">
    <source>
        <dbReference type="Proteomes" id="UP000630660"/>
    </source>
</evidence>
<dbReference type="PANTHER" id="PTHR42704:SF17">
    <property type="entry name" value="RIBULOSE BISPHOSPHATE CARBOXYLASE LARGE CHAIN"/>
    <property type="match status" value="1"/>
</dbReference>
<protein>
    <submittedName>
        <fullName evidence="8">Type III ribulose-bisphosphate carboxylase</fullName>
        <ecNumber evidence="8">4.1.1.39</ecNumber>
    </submittedName>
</protein>
<dbReference type="GO" id="GO:0015977">
    <property type="term" value="P:carbon fixation"/>
    <property type="evidence" value="ECO:0007669"/>
    <property type="project" value="InterPro"/>
</dbReference>
<gene>
    <name evidence="8" type="primary">rbcL</name>
    <name evidence="8" type="ORF">GF359_02170</name>
</gene>
<dbReference type="PANTHER" id="PTHR42704">
    <property type="entry name" value="RIBULOSE BISPHOSPHATE CARBOXYLASE"/>
    <property type="match status" value="1"/>
</dbReference>
<dbReference type="SFLD" id="SFLDG00301">
    <property type="entry name" value="RuBisCO-like_proteins"/>
    <property type="match status" value="1"/>
</dbReference>
<dbReference type="SUPFAM" id="SSF51649">
    <property type="entry name" value="RuBisCo, C-terminal domain"/>
    <property type="match status" value="1"/>
</dbReference>
<dbReference type="GO" id="GO:0016984">
    <property type="term" value="F:ribulose-bisphosphate carboxylase activity"/>
    <property type="evidence" value="ECO:0007669"/>
    <property type="project" value="UniProtKB-EC"/>
</dbReference>
<dbReference type="NCBIfam" id="TIGR03326">
    <property type="entry name" value="rubisco_III"/>
    <property type="match status" value="1"/>
</dbReference>
<dbReference type="Proteomes" id="UP000630660">
    <property type="component" value="Unassembled WGS sequence"/>
</dbReference>
<evidence type="ECO:0000313" key="8">
    <source>
        <dbReference type="EMBL" id="MBD3363999.1"/>
    </source>
</evidence>
<dbReference type="Gene3D" id="3.30.70.150">
    <property type="entry name" value="RuBisCO large subunit, N-terminal domain"/>
    <property type="match status" value="1"/>
</dbReference>
<evidence type="ECO:0000256" key="2">
    <source>
        <dbReference type="ARBA" id="ARBA00022842"/>
    </source>
</evidence>
<evidence type="ECO:0000256" key="3">
    <source>
        <dbReference type="ARBA" id="ARBA00023002"/>
    </source>
</evidence>
<evidence type="ECO:0000259" key="6">
    <source>
        <dbReference type="Pfam" id="PF00016"/>
    </source>
</evidence>
<accession>A0A9D5K8F3</accession>
<dbReference type="InterPro" id="IPR036422">
    <property type="entry name" value="RuBisCO_lsu_N_sf"/>
</dbReference>
<feature type="domain" description="Ribulose bisphosphate carboxylase large subunit ferrodoxin-like N-terminal" evidence="7">
    <location>
        <begin position="2"/>
        <end position="115"/>
    </location>
</feature>
<dbReference type="InterPro" id="IPR017443">
    <property type="entry name" value="RuBisCO_lsu_fd_N"/>
</dbReference>
<evidence type="ECO:0000256" key="4">
    <source>
        <dbReference type="ARBA" id="ARBA00023239"/>
    </source>
</evidence>
<dbReference type="InterPro" id="IPR033966">
    <property type="entry name" value="RuBisCO"/>
</dbReference>
<name>A0A9D5K8F3_UNCW3</name>
<keyword evidence="4 8" id="KW-0456">Lyase</keyword>
<comment type="caution">
    <text evidence="8">The sequence shown here is derived from an EMBL/GenBank/DDBJ whole genome shotgun (WGS) entry which is preliminary data.</text>
</comment>
<dbReference type="InterPro" id="IPR000685">
    <property type="entry name" value="RuBisCO_lsu_C"/>
</dbReference>
<dbReference type="Pfam" id="PF00016">
    <property type="entry name" value="RuBisCO_large"/>
    <property type="match status" value="1"/>
</dbReference>
<keyword evidence="1" id="KW-0479">Metal-binding</keyword>
<dbReference type="SUPFAM" id="SSF54966">
    <property type="entry name" value="RuBisCO, large subunit, small (N-terminal) domain"/>
    <property type="match status" value="1"/>
</dbReference>
<dbReference type="SFLD" id="SFLDS00014">
    <property type="entry name" value="RuBisCO"/>
    <property type="match status" value="1"/>
</dbReference>
<keyword evidence="3" id="KW-0560">Oxidoreductase</keyword>
<evidence type="ECO:0000256" key="5">
    <source>
        <dbReference type="RuleBase" id="RU003834"/>
    </source>
</evidence>
<dbReference type="NCBIfam" id="NF003252">
    <property type="entry name" value="PRK04208.1"/>
    <property type="match status" value="1"/>
</dbReference>
<reference evidence="8" key="1">
    <citation type="submission" date="2019-11" db="EMBL/GenBank/DDBJ databases">
        <title>Microbial mats filling the niche in hypersaline microbial mats.</title>
        <authorList>
            <person name="Wong H.L."/>
            <person name="Macleod F.I."/>
            <person name="White R.A. III"/>
            <person name="Burns B.P."/>
        </authorList>
    </citation>
    <scope>NUCLEOTIDE SEQUENCE</scope>
    <source>
        <strain evidence="8">Bin_327</strain>
    </source>
</reference>
<dbReference type="EC" id="4.1.1.39" evidence="8"/>
<dbReference type="GO" id="GO:0000287">
    <property type="term" value="F:magnesium ion binding"/>
    <property type="evidence" value="ECO:0007669"/>
    <property type="project" value="InterPro"/>
</dbReference>
<dbReference type="Gene3D" id="3.20.20.110">
    <property type="entry name" value="Ribulose bisphosphate carboxylase, large subunit, C-terminal domain"/>
    <property type="match status" value="1"/>
</dbReference>
<dbReference type="InterPro" id="IPR017712">
    <property type="entry name" value="RuBisCO_III"/>
</dbReference>
<dbReference type="AlphaFoldDB" id="A0A9D5K8F3"/>
<dbReference type="Pfam" id="PF02788">
    <property type="entry name" value="RuBisCO_large_N"/>
    <property type="match status" value="1"/>
</dbReference>